<organism evidence="2 3">
    <name type="scientific">Recurvomyces mirabilis</name>
    <dbReference type="NCBI Taxonomy" id="574656"/>
    <lineage>
        <taxon>Eukaryota</taxon>
        <taxon>Fungi</taxon>
        <taxon>Dikarya</taxon>
        <taxon>Ascomycota</taxon>
        <taxon>Pezizomycotina</taxon>
        <taxon>Dothideomycetes</taxon>
        <taxon>Dothideomycetidae</taxon>
        <taxon>Mycosphaerellales</taxon>
        <taxon>Teratosphaeriaceae</taxon>
        <taxon>Recurvomyces</taxon>
    </lineage>
</organism>
<protein>
    <submittedName>
        <fullName evidence="2">Uncharacterized protein</fullName>
    </submittedName>
</protein>
<dbReference type="Proteomes" id="UP001274830">
    <property type="component" value="Unassembled WGS sequence"/>
</dbReference>
<gene>
    <name evidence="2" type="ORF">LTR78_003823</name>
</gene>
<accession>A0AAE0WRL5</accession>
<evidence type="ECO:0000313" key="3">
    <source>
        <dbReference type="Proteomes" id="UP001274830"/>
    </source>
</evidence>
<reference evidence="2" key="1">
    <citation type="submission" date="2023-07" db="EMBL/GenBank/DDBJ databases">
        <title>Black Yeasts Isolated from many extreme environments.</title>
        <authorList>
            <person name="Coleine C."/>
            <person name="Stajich J.E."/>
            <person name="Selbmann L."/>
        </authorList>
    </citation>
    <scope>NUCLEOTIDE SEQUENCE</scope>
    <source>
        <strain evidence="2">CCFEE 5485</strain>
    </source>
</reference>
<name>A0AAE0WRL5_9PEZI</name>
<sequence length="116" mass="13090">MTNLGLRMTVHVAEVTSDRSYFLTLFRVDETADVYHLNRFAAPLYAAKRSLDNYKQDTIFVLRDFGQSWEFKNETEYVDPTTEGLIGSGDSAHSKPNSPGLARSETSLVGAKRRKL</sequence>
<feature type="region of interest" description="Disordered" evidence="1">
    <location>
        <begin position="80"/>
        <end position="116"/>
    </location>
</feature>
<dbReference type="AlphaFoldDB" id="A0AAE0WRL5"/>
<proteinExistence type="predicted"/>
<evidence type="ECO:0000313" key="2">
    <source>
        <dbReference type="EMBL" id="KAK3676547.1"/>
    </source>
</evidence>
<comment type="caution">
    <text evidence="2">The sequence shown here is derived from an EMBL/GenBank/DDBJ whole genome shotgun (WGS) entry which is preliminary data.</text>
</comment>
<evidence type="ECO:0000256" key="1">
    <source>
        <dbReference type="SAM" id="MobiDB-lite"/>
    </source>
</evidence>
<keyword evidence="3" id="KW-1185">Reference proteome</keyword>
<dbReference type="EMBL" id="JAUTXT010000010">
    <property type="protein sequence ID" value="KAK3676547.1"/>
    <property type="molecule type" value="Genomic_DNA"/>
</dbReference>